<name>A0A0E0C198_9ORYZ</name>
<keyword evidence="1" id="KW-0812">Transmembrane</keyword>
<organism evidence="2">
    <name type="scientific">Oryza meridionalis</name>
    <dbReference type="NCBI Taxonomy" id="40149"/>
    <lineage>
        <taxon>Eukaryota</taxon>
        <taxon>Viridiplantae</taxon>
        <taxon>Streptophyta</taxon>
        <taxon>Embryophyta</taxon>
        <taxon>Tracheophyta</taxon>
        <taxon>Spermatophyta</taxon>
        <taxon>Magnoliopsida</taxon>
        <taxon>Liliopsida</taxon>
        <taxon>Poales</taxon>
        <taxon>Poaceae</taxon>
        <taxon>BOP clade</taxon>
        <taxon>Oryzoideae</taxon>
        <taxon>Oryzeae</taxon>
        <taxon>Oryzinae</taxon>
        <taxon>Oryza</taxon>
    </lineage>
</organism>
<sequence>MAGEAQQVPLGGVAAWRGRSFAAVLLVGMPQDTMISNVVSVQVDGEGSSQLAVVPSSNALPFLDWPTPVVGCPMLRRETQCLQSPCSSEVCGARSSCGATVWLSWGGVGAACSGKLGNDNPLLSSLEASKGWEALWRPWFRGCQGARARVKALLGLGLRLITSTPVSAVPFLKALSLALLFFGSAAACVLFYSSCGSLAGFP</sequence>
<evidence type="ECO:0000313" key="3">
    <source>
        <dbReference type="Proteomes" id="UP000008021"/>
    </source>
</evidence>
<evidence type="ECO:0000313" key="2">
    <source>
        <dbReference type="EnsemblPlants" id="OMERI01G12420.1"/>
    </source>
</evidence>
<accession>A0A0E0C198</accession>
<protein>
    <submittedName>
        <fullName evidence="2">Uncharacterized protein</fullName>
    </submittedName>
</protein>
<dbReference type="AlphaFoldDB" id="A0A0E0C198"/>
<dbReference type="EnsemblPlants" id="OMERI01G12420.1">
    <property type="protein sequence ID" value="OMERI01G12420.1"/>
    <property type="gene ID" value="OMERI01G12420"/>
</dbReference>
<keyword evidence="3" id="KW-1185">Reference proteome</keyword>
<keyword evidence="1" id="KW-0472">Membrane</keyword>
<dbReference type="Proteomes" id="UP000008021">
    <property type="component" value="Chromosome 1"/>
</dbReference>
<feature type="transmembrane region" description="Helical" evidence="1">
    <location>
        <begin position="171"/>
        <end position="192"/>
    </location>
</feature>
<reference evidence="2" key="2">
    <citation type="submission" date="2018-05" db="EMBL/GenBank/DDBJ databases">
        <title>OmerRS3 (Oryza meridionalis Reference Sequence Version 3).</title>
        <authorList>
            <person name="Zhang J."/>
            <person name="Kudrna D."/>
            <person name="Lee S."/>
            <person name="Talag J."/>
            <person name="Welchert J."/>
            <person name="Wing R.A."/>
        </authorList>
    </citation>
    <scope>NUCLEOTIDE SEQUENCE [LARGE SCALE GENOMIC DNA]</scope>
    <source>
        <strain evidence="2">cv. OR44</strain>
    </source>
</reference>
<evidence type="ECO:0000256" key="1">
    <source>
        <dbReference type="SAM" id="Phobius"/>
    </source>
</evidence>
<dbReference type="Gramene" id="OMERI01G12420.1">
    <property type="protein sequence ID" value="OMERI01G12420.1"/>
    <property type="gene ID" value="OMERI01G12420"/>
</dbReference>
<proteinExistence type="predicted"/>
<reference evidence="2" key="1">
    <citation type="submission" date="2015-04" db="UniProtKB">
        <authorList>
            <consortium name="EnsemblPlants"/>
        </authorList>
    </citation>
    <scope>IDENTIFICATION</scope>
</reference>
<keyword evidence="1" id="KW-1133">Transmembrane helix</keyword>
<dbReference type="HOGENOM" id="CLU_1356555_0_0_1"/>